<comment type="caution">
    <text evidence="1">The sequence shown here is derived from an EMBL/GenBank/DDBJ whole genome shotgun (WGS) entry which is preliminary data.</text>
</comment>
<sequence length="66" mass="7557">MVEAGSSVIGIARSHYRSIDQGLFSHCMEVYLASEAEKRKWRTLPREKYPTSMMAAWLSDQPLLLL</sequence>
<reference evidence="1 2" key="1">
    <citation type="journal article" date="2022" name="DNA Res.">
        <title>Chromosomal-level genome assembly of the orchid tree Bauhinia variegata (Leguminosae; Cercidoideae) supports the allotetraploid origin hypothesis of Bauhinia.</title>
        <authorList>
            <person name="Zhong Y."/>
            <person name="Chen Y."/>
            <person name="Zheng D."/>
            <person name="Pang J."/>
            <person name="Liu Y."/>
            <person name="Luo S."/>
            <person name="Meng S."/>
            <person name="Qian L."/>
            <person name="Wei D."/>
            <person name="Dai S."/>
            <person name="Zhou R."/>
        </authorList>
    </citation>
    <scope>NUCLEOTIDE SEQUENCE [LARGE SCALE GENOMIC DNA]</scope>
    <source>
        <strain evidence="1">BV-YZ2020</strain>
    </source>
</reference>
<gene>
    <name evidence="1" type="ORF">L6164_030545</name>
</gene>
<evidence type="ECO:0000313" key="2">
    <source>
        <dbReference type="Proteomes" id="UP000828941"/>
    </source>
</evidence>
<dbReference type="EMBL" id="CM039437">
    <property type="protein sequence ID" value="KAI4307345.1"/>
    <property type="molecule type" value="Genomic_DNA"/>
</dbReference>
<organism evidence="1 2">
    <name type="scientific">Bauhinia variegata</name>
    <name type="common">Purple orchid tree</name>
    <name type="synonym">Phanera variegata</name>
    <dbReference type="NCBI Taxonomy" id="167791"/>
    <lineage>
        <taxon>Eukaryota</taxon>
        <taxon>Viridiplantae</taxon>
        <taxon>Streptophyta</taxon>
        <taxon>Embryophyta</taxon>
        <taxon>Tracheophyta</taxon>
        <taxon>Spermatophyta</taxon>
        <taxon>Magnoliopsida</taxon>
        <taxon>eudicotyledons</taxon>
        <taxon>Gunneridae</taxon>
        <taxon>Pentapetalae</taxon>
        <taxon>rosids</taxon>
        <taxon>fabids</taxon>
        <taxon>Fabales</taxon>
        <taxon>Fabaceae</taxon>
        <taxon>Cercidoideae</taxon>
        <taxon>Cercideae</taxon>
        <taxon>Bauhiniinae</taxon>
        <taxon>Bauhinia</taxon>
    </lineage>
</organism>
<name>A0ACB9LC09_BAUVA</name>
<evidence type="ECO:0000313" key="1">
    <source>
        <dbReference type="EMBL" id="KAI4307345.1"/>
    </source>
</evidence>
<proteinExistence type="predicted"/>
<protein>
    <submittedName>
        <fullName evidence="1">Uncharacterized protein</fullName>
    </submittedName>
</protein>
<keyword evidence="2" id="KW-1185">Reference proteome</keyword>
<accession>A0ACB9LC09</accession>
<dbReference type="Proteomes" id="UP000828941">
    <property type="component" value="Chromosome 12"/>
</dbReference>